<name>A0A3N0CNT4_9ACTN</name>
<dbReference type="OrthoDB" id="3789347at2"/>
<evidence type="ECO:0000313" key="4">
    <source>
        <dbReference type="Proteomes" id="UP000267128"/>
    </source>
</evidence>
<feature type="transmembrane region" description="Helical" evidence="2">
    <location>
        <begin position="6"/>
        <end position="24"/>
    </location>
</feature>
<keyword evidence="2" id="KW-0812">Transmembrane</keyword>
<evidence type="ECO:0000256" key="2">
    <source>
        <dbReference type="SAM" id="Phobius"/>
    </source>
</evidence>
<protein>
    <submittedName>
        <fullName evidence="3">Uncharacterized protein</fullName>
    </submittedName>
</protein>
<reference evidence="3 4" key="1">
    <citation type="submission" date="2018-11" db="EMBL/GenBank/DDBJ databases">
        <authorList>
            <person name="Li F."/>
        </authorList>
    </citation>
    <scope>NUCLEOTIDE SEQUENCE [LARGE SCALE GENOMIC DNA]</scope>
    <source>
        <strain evidence="3 4">Gsoil 097</strain>
    </source>
</reference>
<evidence type="ECO:0000256" key="1">
    <source>
        <dbReference type="SAM" id="MobiDB-lite"/>
    </source>
</evidence>
<feature type="region of interest" description="Disordered" evidence="1">
    <location>
        <begin position="56"/>
        <end position="101"/>
    </location>
</feature>
<dbReference type="Proteomes" id="UP000267128">
    <property type="component" value="Unassembled WGS sequence"/>
</dbReference>
<evidence type="ECO:0000313" key="3">
    <source>
        <dbReference type="EMBL" id="RNL65137.1"/>
    </source>
</evidence>
<gene>
    <name evidence="3" type="ORF">EFK50_03980</name>
</gene>
<sequence length="101" mass="11057">METAVMFLAVAGILLACVVAVWVFQRGLARDARPRTSSMGDAFGNLIDVFDPAQARASRDLKDQQNVGPVSKVPERDPDDPIQLTLGPDGNPRAVRIRRDR</sequence>
<proteinExistence type="predicted"/>
<keyword evidence="2" id="KW-0472">Membrane</keyword>
<accession>A0A3N0CNT4</accession>
<organism evidence="3 4">
    <name type="scientific">Nocardioides marmoriginsengisoli</name>
    <dbReference type="NCBI Taxonomy" id="661483"/>
    <lineage>
        <taxon>Bacteria</taxon>
        <taxon>Bacillati</taxon>
        <taxon>Actinomycetota</taxon>
        <taxon>Actinomycetes</taxon>
        <taxon>Propionibacteriales</taxon>
        <taxon>Nocardioidaceae</taxon>
        <taxon>Nocardioides</taxon>
    </lineage>
</organism>
<keyword evidence="4" id="KW-1185">Reference proteome</keyword>
<dbReference type="RefSeq" id="WP_123226241.1">
    <property type="nucleotide sequence ID" value="NZ_RJSE01000003.1"/>
</dbReference>
<keyword evidence="2" id="KW-1133">Transmembrane helix</keyword>
<comment type="caution">
    <text evidence="3">The sequence shown here is derived from an EMBL/GenBank/DDBJ whole genome shotgun (WGS) entry which is preliminary data.</text>
</comment>
<dbReference type="AlphaFoldDB" id="A0A3N0CNT4"/>
<dbReference type="EMBL" id="RJSE01000003">
    <property type="protein sequence ID" value="RNL65137.1"/>
    <property type="molecule type" value="Genomic_DNA"/>
</dbReference>